<sequence length="207" mass="21956">MTTTRTLTYGETIRRIGRAPEDSQRDYRRLIDVLGRPSRIAAIDTVDGVPPVIILAAGLADVDVTVAVLDEDWERPFFVATGATRTDITRAQHIIATQPLTVDQLTSLERGDALHPERGARVFAAVTGFGDAVDGADSTTLILSGPGNDGEARLSVDGLAPEFFDALAIANADFPAGIDLVLVAPDGRIAAIPRSSRISIEKPEKGA</sequence>
<dbReference type="EMBL" id="JBEPCU010000494">
    <property type="protein sequence ID" value="MER6980141.1"/>
    <property type="molecule type" value="Genomic_DNA"/>
</dbReference>
<dbReference type="Gene3D" id="3.40.50.11310">
    <property type="entry name" value="Bacterial phosphonate metabolism protein PhnH"/>
    <property type="match status" value="1"/>
</dbReference>
<proteinExistence type="predicted"/>
<dbReference type="SUPFAM" id="SSF159709">
    <property type="entry name" value="PhnH-like"/>
    <property type="match status" value="1"/>
</dbReference>
<evidence type="ECO:0000313" key="2">
    <source>
        <dbReference type="Proteomes" id="UP001458415"/>
    </source>
</evidence>
<dbReference type="Proteomes" id="UP001458415">
    <property type="component" value="Unassembled WGS sequence"/>
</dbReference>
<organism evidence="1 2">
    <name type="scientific">Streptomyces carpinensis</name>
    <dbReference type="NCBI Taxonomy" id="66369"/>
    <lineage>
        <taxon>Bacteria</taxon>
        <taxon>Bacillati</taxon>
        <taxon>Actinomycetota</taxon>
        <taxon>Actinomycetes</taxon>
        <taxon>Kitasatosporales</taxon>
        <taxon>Streptomycetaceae</taxon>
        <taxon>Streptomyces</taxon>
    </lineage>
</organism>
<dbReference type="RefSeq" id="WP_158103784.1">
    <property type="nucleotide sequence ID" value="NZ_MUBM01000004.1"/>
</dbReference>
<reference evidence="1 2" key="1">
    <citation type="submission" date="2024-06" db="EMBL/GenBank/DDBJ databases">
        <title>The Natural Products Discovery Center: Release of the First 8490 Sequenced Strains for Exploring Actinobacteria Biosynthetic Diversity.</title>
        <authorList>
            <person name="Kalkreuter E."/>
            <person name="Kautsar S.A."/>
            <person name="Yang D."/>
            <person name="Bader C.D."/>
            <person name="Teijaro C.N."/>
            <person name="Fluegel L."/>
            <person name="Davis C.M."/>
            <person name="Simpson J.R."/>
            <person name="Lauterbach L."/>
            <person name="Steele A.D."/>
            <person name="Gui C."/>
            <person name="Meng S."/>
            <person name="Li G."/>
            <person name="Viehrig K."/>
            <person name="Ye F."/>
            <person name="Su P."/>
            <person name="Kiefer A.F."/>
            <person name="Nichols A."/>
            <person name="Cepeda A.J."/>
            <person name="Yan W."/>
            <person name="Fan B."/>
            <person name="Jiang Y."/>
            <person name="Adhikari A."/>
            <person name="Zheng C.-J."/>
            <person name="Schuster L."/>
            <person name="Cowan T.M."/>
            <person name="Smanski M.J."/>
            <person name="Chevrette M.G."/>
            <person name="De Carvalho L.P.S."/>
            <person name="Shen B."/>
        </authorList>
    </citation>
    <scope>NUCLEOTIDE SEQUENCE [LARGE SCALE GENOMIC DNA]</scope>
    <source>
        <strain evidence="1 2">NPDC000634</strain>
    </source>
</reference>
<dbReference type="NCBIfam" id="TIGR03292">
    <property type="entry name" value="PhnH_redo"/>
    <property type="match status" value="1"/>
</dbReference>
<name>A0ABV1W7I0_9ACTN</name>
<keyword evidence="2" id="KW-1185">Reference proteome</keyword>
<dbReference type="GO" id="GO:0016829">
    <property type="term" value="F:lyase activity"/>
    <property type="evidence" value="ECO:0007669"/>
    <property type="project" value="UniProtKB-KW"/>
</dbReference>
<dbReference type="InterPro" id="IPR038058">
    <property type="entry name" value="PhnH-like_sp"/>
</dbReference>
<evidence type="ECO:0000313" key="1">
    <source>
        <dbReference type="EMBL" id="MER6980141.1"/>
    </source>
</evidence>
<accession>A0ABV1W7I0</accession>
<dbReference type="Pfam" id="PF05845">
    <property type="entry name" value="PhnH"/>
    <property type="match status" value="1"/>
</dbReference>
<gene>
    <name evidence="1" type="primary">phnH</name>
    <name evidence="1" type="ORF">ABT317_25005</name>
</gene>
<keyword evidence="1" id="KW-0456">Lyase</keyword>
<dbReference type="InterPro" id="IPR008772">
    <property type="entry name" value="Phosphonate_metab_PhnH"/>
</dbReference>
<comment type="caution">
    <text evidence="1">The sequence shown here is derived from an EMBL/GenBank/DDBJ whole genome shotgun (WGS) entry which is preliminary data.</text>
</comment>
<protein>
    <submittedName>
        <fullName evidence="1">Phosphonate C-P lyase system protein PhnH</fullName>
    </submittedName>
</protein>